<dbReference type="GO" id="GO:0005576">
    <property type="term" value="C:extracellular region"/>
    <property type="evidence" value="ECO:0007669"/>
    <property type="project" value="InterPro"/>
</dbReference>
<dbReference type="AlphaFoldDB" id="A0A7M7SXA5"/>
<dbReference type="PROSITE" id="PS50853">
    <property type="entry name" value="FN3"/>
    <property type="match status" value="4"/>
</dbReference>
<dbReference type="InterPro" id="IPR008197">
    <property type="entry name" value="WAP_dom"/>
</dbReference>
<dbReference type="FunFam" id="4.10.75.10:FF:000001">
    <property type="entry name" value="Anosmin 1"/>
    <property type="match status" value="1"/>
</dbReference>
<keyword evidence="1" id="KW-0732">Signal</keyword>
<dbReference type="Gene3D" id="2.60.40.10">
    <property type="entry name" value="Immunoglobulins"/>
    <property type="match status" value="4"/>
</dbReference>
<dbReference type="InterPro" id="IPR036645">
    <property type="entry name" value="Elafin-like_sf"/>
</dbReference>
<organism evidence="4 5">
    <name type="scientific">Strongylocentrotus purpuratus</name>
    <name type="common">Purple sea urchin</name>
    <dbReference type="NCBI Taxonomy" id="7668"/>
    <lineage>
        <taxon>Eukaryota</taxon>
        <taxon>Metazoa</taxon>
        <taxon>Echinodermata</taxon>
        <taxon>Eleutherozoa</taxon>
        <taxon>Echinozoa</taxon>
        <taxon>Echinoidea</taxon>
        <taxon>Euechinoidea</taxon>
        <taxon>Echinacea</taxon>
        <taxon>Camarodonta</taxon>
        <taxon>Echinidea</taxon>
        <taxon>Strongylocentrotidae</taxon>
        <taxon>Strongylocentrotus</taxon>
    </lineage>
</organism>
<feature type="signal peptide" evidence="1">
    <location>
        <begin position="1"/>
        <end position="23"/>
    </location>
</feature>
<accession>A0A7M7SXA5</accession>
<evidence type="ECO:0000259" key="3">
    <source>
        <dbReference type="PROSITE" id="PS51390"/>
    </source>
</evidence>
<name>A0A7M7SXA5_STRPU</name>
<dbReference type="InterPro" id="IPR036116">
    <property type="entry name" value="FN3_sf"/>
</dbReference>
<dbReference type="GO" id="GO:0030414">
    <property type="term" value="F:peptidase inhibitor activity"/>
    <property type="evidence" value="ECO:0007669"/>
    <property type="project" value="InterPro"/>
</dbReference>
<feature type="domain" description="Fibronectin type-III" evidence="2">
    <location>
        <begin position="407"/>
        <end position="525"/>
    </location>
</feature>
<dbReference type="GO" id="GO:0009986">
    <property type="term" value="C:cell surface"/>
    <property type="evidence" value="ECO:0000318"/>
    <property type="project" value="GO_Central"/>
</dbReference>
<evidence type="ECO:0000256" key="1">
    <source>
        <dbReference type="SAM" id="SignalP"/>
    </source>
</evidence>
<dbReference type="PANTHER" id="PTHR14131:SF5">
    <property type="entry name" value="ANOSMIN-1"/>
    <property type="match status" value="1"/>
</dbReference>
<reference evidence="5" key="1">
    <citation type="submission" date="2015-02" db="EMBL/GenBank/DDBJ databases">
        <title>Genome sequencing for Strongylocentrotus purpuratus.</title>
        <authorList>
            <person name="Murali S."/>
            <person name="Liu Y."/>
            <person name="Vee V."/>
            <person name="English A."/>
            <person name="Wang M."/>
            <person name="Skinner E."/>
            <person name="Han Y."/>
            <person name="Muzny D.M."/>
            <person name="Worley K.C."/>
            <person name="Gibbs R.A."/>
        </authorList>
    </citation>
    <scope>NUCLEOTIDE SEQUENCE</scope>
</reference>
<dbReference type="Pfam" id="PF00041">
    <property type="entry name" value="fn3"/>
    <property type="match status" value="2"/>
</dbReference>
<dbReference type="GO" id="GO:0030182">
    <property type="term" value="P:neuron differentiation"/>
    <property type="evidence" value="ECO:0000318"/>
    <property type="project" value="GO_Central"/>
</dbReference>
<dbReference type="PROSITE" id="PS51390">
    <property type="entry name" value="WAP"/>
    <property type="match status" value="1"/>
</dbReference>
<dbReference type="CDD" id="cd00063">
    <property type="entry name" value="FN3"/>
    <property type="match status" value="4"/>
</dbReference>
<dbReference type="SUPFAM" id="SSF49265">
    <property type="entry name" value="Fibronectin type III"/>
    <property type="match status" value="2"/>
</dbReference>
<dbReference type="RefSeq" id="XP_030838141.1">
    <property type="nucleotide sequence ID" value="XM_030982281.1"/>
</dbReference>
<dbReference type="Gene3D" id="4.10.75.10">
    <property type="entry name" value="Elafin-like"/>
    <property type="match status" value="1"/>
</dbReference>
<dbReference type="PANTHER" id="PTHR14131">
    <property type="entry name" value="ANOSMIN"/>
    <property type="match status" value="1"/>
</dbReference>
<sequence length="711" mass="79265">MQHRTTYQLSLLWTVTFLMPIFGDGNTISARCHSTCLSAHVTSSALHTNGTGSYSLLEECSSNINCSSCIYPCKKSHKSLDTCKAKCQTQMEAVSAPDICVASCNFIKFIKNAKIGVCPSTFGGFAEACVNECEDDQGCNGEKKCCDNGCGRTCQVPNIRKKDYPSRVERRWATITENEDGDSATVRWRAVPNLTDSGFVLYAVQAKNLSQTRSQVSWYDVGVTEETEISVPLQVGRNYEFRIASVNENGTLGYFRPTAEFCLSREPERPSPPFSIETGPVQVINEKIHMNLHWSPPRYSDLPISRYRVFYSERRAVTPSIIAVKEHRLDVPGSETTCVLPDLLPGMKYYVQVKAIARYHDNRLSSDRESTYIFTPTPASNDGTGGKLTQTYVHPEVTAPSGKMPGPPGDLTHDQPYWDNGTLKVRLRWQKPKGFEAIIERFTIHWEATVCSSERGQQEGEATSLGFLSNDIYTPYRQKAATTHETSFELYGLSFDCTYEVWVRPVYDHGWGPFDATIQILTPPCTEVVYRGPRPTCPTPIPDIPSAPINMSYSYVIGETVSANFTWAPPTRSQYPLSGYRIYWAQVKPSSGLPEAALPTIEREEFTSTLLRETRRWYVIRNLTAGARYVVKLQALSSIGGGANVAVDIQTPDIKIQVNPVLPSEKAQTPDSNLNQEPVSPQENCAAERLVGSFLFLTILSILCTCHVIQR</sequence>
<evidence type="ECO:0000313" key="5">
    <source>
        <dbReference type="Proteomes" id="UP000007110"/>
    </source>
</evidence>
<dbReference type="InterPro" id="IPR003961">
    <property type="entry name" value="FN3_dom"/>
</dbReference>
<dbReference type="EnsemblMetazoa" id="XM_030982281">
    <property type="protein sequence ID" value="XP_030838141"/>
    <property type="gene ID" value="LOC753135"/>
</dbReference>
<dbReference type="CTD" id="3730"/>
<reference evidence="4" key="2">
    <citation type="submission" date="2021-01" db="UniProtKB">
        <authorList>
            <consortium name="EnsemblMetazoa"/>
        </authorList>
    </citation>
    <scope>IDENTIFICATION</scope>
</reference>
<dbReference type="InterPro" id="IPR013783">
    <property type="entry name" value="Ig-like_fold"/>
</dbReference>
<proteinExistence type="predicted"/>
<keyword evidence="5" id="KW-1185">Reference proteome</keyword>
<feature type="domain" description="WAP" evidence="3">
    <location>
        <begin position="111"/>
        <end position="158"/>
    </location>
</feature>
<feature type="domain" description="Fibronectin type-III" evidence="2">
    <location>
        <begin position="547"/>
        <end position="654"/>
    </location>
</feature>
<feature type="domain" description="Fibronectin type-III" evidence="2">
    <location>
        <begin position="164"/>
        <end position="267"/>
    </location>
</feature>
<dbReference type="OMA" id="RPHLKHH"/>
<evidence type="ECO:0000259" key="2">
    <source>
        <dbReference type="PROSITE" id="PS50853"/>
    </source>
</evidence>
<feature type="domain" description="Fibronectin type-III" evidence="2">
    <location>
        <begin position="272"/>
        <end position="380"/>
    </location>
</feature>
<dbReference type="InterPro" id="IPR042447">
    <property type="entry name" value="Anosmin-1"/>
</dbReference>
<dbReference type="SMART" id="SM00217">
    <property type="entry name" value="WAP"/>
    <property type="match status" value="1"/>
</dbReference>
<dbReference type="InParanoid" id="A0A7M7SXA5"/>
<evidence type="ECO:0000313" key="4">
    <source>
        <dbReference type="EnsemblMetazoa" id="XP_030838141"/>
    </source>
</evidence>
<dbReference type="Pfam" id="PF00095">
    <property type="entry name" value="WAP"/>
    <property type="match status" value="1"/>
</dbReference>
<dbReference type="GeneID" id="753135"/>
<dbReference type="SUPFAM" id="SSF57256">
    <property type="entry name" value="Elafin-like"/>
    <property type="match status" value="1"/>
</dbReference>
<dbReference type="CDD" id="cd00199">
    <property type="entry name" value="WAP"/>
    <property type="match status" value="1"/>
</dbReference>
<evidence type="ECO:0008006" key="6">
    <source>
        <dbReference type="Google" id="ProtNLM"/>
    </source>
</evidence>
<dbReference type="SMART" id="SM00060">
    <property type="entry name" value="FN3"/>
    <property type="match status" value="4"/>
</dbReference>
<dbReference type="OrthoDB" id="9985779at2759"/>
<feature type="chain" id="PRO_5029645802" description="Anosmin-1" evidence="1">
    <location>
        <begin position="24"/>
        <end position="711"/>
    </location>
</feature>
<dbReference type="KEGG" id="spu:753135"/>
<protein>
    <recommendedName>
        <fullName evidence="6">Anosmin-1</fullName>
    </recommendedName>
</protein>
<dbReference type="Proteomes" id="UP000007110">
    <property type="component" value="Unassembled WGS sequence"/>
</dbReference>